<sequence>MPSVTHTDAAHSTSCPLYSSRAHASVAPPRTHLRYPLANNQLQPSLMDAEMQKTPCYETRWWSEETVAVVTGANKGIGLEIVRRLAELGVTVVLTSRDVGRGLAAAEQLRDRGLFRVEFCRLDVAEEASIDAFVTWLRRKFGFLDILVIAVT</sequence>
<keyword evidence="5" id="KW-1185">Reference proteome</keyword>
<dbReference type="AlphaFoldDB" id="A0A843UTY2"/>
<dbReference type="PRINTS" id="PR00081">
    <property type="entry name" value="GDHRDH"/>
</dbReference>
<dbReference type="PANTHER" id="PTHR43490:SF60">
    <property type="entry name" value="NAD(P)-BINDING ROSSMANN-FOLD SUPERFAMILY PROTEIN"/>
    <property type="match status" value="1"/>
</dbReference>
<dbReference type="EMBL" id="NMUH01000941">
    <property type="protein sequence ID" value="MQL86958.1"/>
    <property type="molecule type" value="Genomic_DNA"/>
</dbReference>
<gene>
    <name evidence="4" type="ORF">Taro_019498</name>
</gene>
<comment type="caution">
    <text evidence="4">The sequence shown here is derived from an EMBL/GenBank/DDBJ whole genome shotgun (WGS) entry which is preliminary data.</text>
</comment>
<keyword evidence="2" id="KW-0521">NADP</keyword>
<dbReference type="Pfam" id="PF00106">
    <property type="entry name" value="adh_short"/>
    <property type="match status" value="1"/>
</dbReference>
<dbReference type="Proteomes" id="UP000652761">
    <property type="component" value="Unassembled WGS sequence"/>
</dbReference>
<evidence type="ECO:0000256" key="3">
    <source>
        <dbReference type="ARBA" id="ARBA00023002"/>
    </source>
</evidence>
<reference evidence="4" key="1">
    <citation type="submission" date="2017-07" db="EMBL/GenBank/DDBJ databases">
        <title>Taro Niue Genome Assembly and Annotation.</title>
        <authorList>
            <person name="Atibalentja N."/>
            <person name="Keating K."/>
            <person name="Fields C.J."/>
        </authorList>
    </citation>
    <scope>NUCLEOTIDE SEQUENCE</scope>
    <source>
        <strain evidence="4">Niue_2</strain>
        <tissue evidence="4">Leaf</tissue>
    </source>
</reference>
<evidence type="ECO:0000256" key="2">
    <source>
        <dbReference type="ARBA" id="ARBA00022857"/>
    </source>
</evidence>
<comment type="similarity">
    <text evidence="1">Belongs to the short-chain dehydrogenases/reductases (SDR) family.</text>
</comment>
<dbReference type="InterPro" id="IPR002347">
    <property type="entry name" value="SDR_fam"/>
</dbReference>
<evidence type="ECO:0000313" key="4">
    <source>
        <dbReference type="EMBL" id="MQL86958.1"/>
    </source>
</evidence>
<organism evidence="4 5">
    <name type="scientific">Colocasia esculenta</name>
    <name type="common">Wild taro</name>
    <name type="synonym">Arum esculentum</name>
    <dbReference type="NCBI Taxonomy" id="4460"/>
    <lineage>
        <taxon>Eukaryota</taxon>
        <taxon>Viridiplantae</taxon>
        <taxon>Streptophyta</taxon>
        <taxon>Embryophyta</taxon>
        <taxon>Tracheophyta</taxon>
        <taxon>Spermatophyta</taxon>
        <taxon>Magnoliopsida</taxon>
        <taxon>Liliopsida</taxon>
        <taxon>Araceae</taxon>
        <taxon>Aroideae</taxon>
        <taxon>Colocasieae</taxon>
        <taxon>Colocasia</taxon>
    </lineage>
</organism>
<proteinExistence type="inferred from homology"/>
<dbReference type="Gene3D" id="3.40.50.720">
    <property type="entry name" value="NAD(P)-binding Rossmann-like Domain"/>
    <property type="match status" value="1"/>
</dbReference>
<dbReference type="GO" id="GO:0016491">
    <property type="term" value="F:oxidoreductase activity"/>
    <property type="evidence" value="ECO:0007669"/>
    <property type="project" value="UniProtKB-KW"/>
</dbReference>
<evidence type="ECO:0000313" key="5">
    <source>
        <dbReference type="Proteomes" id="UP000652761"/>
    </source>
</evidence>
<accession>A0A843UTY2</accession>
<dbReference type="GO" id="GO:0016020">
    <property type="term" value="C:membrane"/>
    <property type="evidence" value="ECO:0007669"/>
    <property type="project" value="TreeGrafter"/>
</dbReference>
<evidence type="ECO:0000256" key="1">
    <source>
        <dbReference type="ARBA" id="ARBA00006484"/>
    </source>
</evidence>
<dbReference type="SUPFAM" id="SSF51735">
    <property type="entry name" value="NAD(P)-binding Rossmann-fold domains"/>
    <property type="match status" value="1"/>
</dbReference>
<protein>
    <submittedName>
        <fullName evidence="4">Uncharacterized protein</fullName>
    </submittedName>
</protein>
<keyword evidence="3" id="KW-0560">Oxidoreductase</keyword>
<dbReference type="OrthoDB" id="7289984at2759"/>
<name>A0A843UTY2_COLES</name>
<dbReference type="PANTHER" id="PTHR43490">
    <property type="entry name" value="(+)-NEOMENTHOL DEHYDROGENASE"/>
    <property type="match status" value="1"/>
</dbReference>
<dbReference type="InterPro" id="IPR036291">
    <property type="entry name" value="NAD(P)-bd_dom_sf"/>
</dbReference>